<evidence type="ECO:0000313" key="3">
    <source>
        <dbReference type="Proteomes" id="UP000557857"/>
    </source>
</evidence>
<dbReference type="EMBL" id="JABCAG010000054">
    <property type="protein sequence ID" value="NMP59472.1"/>
    <property type="molecule type" value="Genomic_DNA"/>
</dbReference>
<organism evidence="2 3">
    <name type="scientific">Enterococcus mundtii</name>
    <dbReference type="NCBI Taxonomy" id="53346"/>
    <lineage>
        <taxon>Bacteria</taxon>
        <taxon>Bacillati</taxon>
        <taxon>Bacillota</taxon>
        <taxon>Bacilli</taxon>
        <taxon>Lactobacillales</taxon>
        <taxon>Enterococcaceae</taxon>
        <taxon>Enterococcus</taxon>
    </lineage>
</organism>
<dbReference type="RefSeq" id="WP_169059041.1">
    <property type="nucleotide sequence ID" value="NZ_JABCAG010000054.1"/>
</dbReference>
<evidence type="ECO:0000313" key="2">
    <source>
        <dbReference type="EMBL" id="NMP59472.1"/>
    </source>
</evidence>
<protein>
    <recommendedName>
        <fullName evidence="4">Ricin B lectin domain-containing protein</fullName>
    </recommendedName>
</protein>
<feature type="chain" id="PRO_5038490174" description="Ricin B lectin domain-containing protein" evidence="1">
    <location>
        <begin position="27"/>
        <end position="170"/>
    </location>
</feature>
<dbReference type="InterPro" id="IPR035992">
    <property type="entry name" value="Ricin_B-like_lectins"/>
</dbReference>
<dbReference type="Gene3D" id="2.80.10.50">
    <property type="match status" value="1"/>
</dbReference>
<feature type="signal peptide" evidence="1">
    <location>
        <begin position="1"/>
        <end position="26"/>
    </location>
</feature>
<keyword evidence="1" id="KW-0732">Signal</keyword>
<dbReference type="AlphaFoldDB" id="A0A848MYZ1"/>
<dbReference type="SUPFAM" id="SSF50370">
    <property type="entry name" value="Ricin B-like lectins"/>
    <property type="match status" value="1"/>
</dbReference>
<evidence type="ECO:0008006" key="4">
    <source>
        <dbReference type="Google" id="ProtNLM"/>
    </source>
</evidence>
<dbReference type="Proteomes" id="UP000557857">
    <property type="component" value="Unassembled WGS sequence"/>
</dbReference>
<comment type="caution">
    <text evidence="2">The sequence shown here is derived from an EMBL/GenBank/DDBJ whole genome shotgun (WGS) entry which is preliminary data.</text>
</comment>
<proteinExistence type="predicted"/>
<accession>A0A848MYZ1</accession>
<name>A0A848MYZ1_ENTMU</name>
<sequence length="170" mass="19605">MKKIVFSIVCLLGFLSVGFLGQKVQASATLPSSYYQIRPISNKNIFVSNHDFSLINVNKDLNKFEVSYLDFKDGYSIYSQWGEGRVSWTGKQGLGNLVYDETNNLNNVNLWTIDKVPGKENQYFIRSKQNPEMVWDVHNGNANIGGQIKVEKQHPENSPYREFQYFMFTE</sequence>
<reference evidence="2 3" key="1">
    <citation type="submission" date="2020-04" db="EMBL/GenBank/DDBJ databases">
        <authorList>
            <person name="Abaymova A."/>
            <person name="Teymurazov M."/>
            <person name="Tazyna O."/>
            <person name="Chatushin Y."/>
            <person name="Svetoch E."/>
            <person name="Pereligyn V."/>
            <person name="Pohylenko V."/>
            <person name="Platonov M."/>
            <person name="Kartsev N."/>
            <person name="Skryabin Y."/>
            <person name="Sizova A."/>
            <person name="Solomentsev V."/>
            <person name="Kislichkina A."/>
            <person name="Bogun A."/>
        </authorList>
    </citation>
    <scope>NUCLEOTIDE SEQUENCE [LARGE SCALE GENOMIC DNA]</scope>
    <source>
        <strain evidence="3">SCPM-O-B-8398 (E28)</strain>
    </source>
</reference>
<gene>
    <name evidence="2" type="ORF">HI921_13535</name>
</gene>
<evidence type="ECO:0000256" key="1">
    <source>
        <dbReference type="SAM" id="SignalP"/>
    </source>
</evidence>